<evidence type="ECO:0008006" key="3">
    <source>
        <dbReference type="Google" id="ProtNLM"/>
    </source>
</evidence>
<name>A0AAJ1B1S0_MEDGN</name>
<sequence>MGKITEENKRALENATNYDDATLTGMISGEFTTALARLIEKKQVPVLHIVENTHISKSYINKLRNPSEKSVHPGRYVIIDICLALNATLDETNYLLKMAQYQELYTRNPAEALIIWGMLKGLTGKEIRNMLQLKGLDNIFKEG</sequence>
<dbReference type="EMBL" id="JAJBNC010000038">
    <property type="protein sequence ID" value="MCB5495361.1"/>
    <property type="molecule type" value="Genomic_DNA"/>
</dbReference>
<evidence type="ECO:0000313" key="1">
    <source>
        <dbReference type="EMBL" id="MCB5495361.1"/>
    </source>
</evidence>
<reference evidence="1" key="1">
    <citation type="submission" date="2021-10" db="EMBL/GenBank/DDBJ databases">
        <title>Collection of gut derived symbiotic bacterial strains cultured from healthy donors.</title>
        <authorList>
            <person name="Lin H."/>
            <person name="Littmann E."/>
            <person name="Claire K."/>
            <person name="Pamer E."/>
        </authorList>
    </citation>
    <scope>NUCLEOTIDE SEQUENCE</scope>
    <source>
        <strain evidence="1">MSK.23.4</strain>
    </source>
</reference>
<proteinExistence type="predicted"/>
<dbReference type="RefSeq" id="WP_173878439.1">
    <property type="nucleotide sequence ID" value="NZ_JAAIMT010000003.1"/>
</dbReference>
<dbReference type="Proteomes" id="UP001297422">
    <property type="component" value="Unassembled WGS sequence"/>
</dbReference>
<gene>
    <name evidence="1" type="ORF">LIQ10_16730</name>
</gene>
<protein>
    <recommendedName>
        <fullName evidence="3">XRE family transcriptional regulator</fullName>
    </recommendedName>
</protein>
<accession>A0AAJ1B1S0</accession>
<comment type="caution">
    <text evidence="1">The sequence shown here is derived from an EMBL/GenBank/DDBJ whole genome shotgun (WGS) entry which is preliminary data.</text>
</comment>
<evidence type="ECO:0000313" key="2">
    <source>
        <dbReference type="Proteomes" id="UP001297422"/>
    </source>
</evidence>
<organism evidence="1 2">
    <name type="scientific">Mediterraneibacter gnavus</name>
    <name type="common">Ruminococcus gnavus</name>
    <dbReference type="NCBI Taxonomy" id="33038"/>
    <lineage>
        <taxon>Bacteria</taxon>
        <taxon>Bacillati</taxon>
        <taxon>Bacillota</taxon>
        <taxon>Clostridia</taxon>
        <taxon>Lachnospirales</taxon>
        <taxon>Lachnospiraceae</taxon>
        <taxon>Mediterraneibacter</taxon>
    </lineage>
</organism>
<dbReference type="AlphaFoldDB" id="A0AAJ1B1S0"/>